<evidence type="ECO:0000256" key="2">
    <source>
        <dbReference type="ARBA" id="ARBA00022801"/>
    </source>
</evidence>
<dbReference type="CDD" id="cd08648">
    <property type="entry name" value="FMT_core_Formyl-FH4-Hydrolase_C"/>
    <property type="match status" value="1"/>
</dbReference>
<keyword evidence="3" id="KW-0658">Purine biosynthesis</keyword>
<dbReference type="InterPro" id="IPR004810">
    <property type="entry name" value="PurU"/>
</dbReference>
<name>A0A4U6QCJ3_9ACTN</name>
<dbReference type="AlphaFoldDB" id="A0A4U6QCJ3"/>
<dbReference type="GO" id="GO:0008864">
    <property type="term" value="F:formyltetrahydrofolate deformylase activity"/>
    <property type="evidence" value="ECO:0007669"/>
    <property type="project" value="UniProtKB-UniRule"/>
</dbReference>
<comment type="similarity">
    <text evidence="3">Belongs to the PurU family.</text>
</comment>
<dbReference type="RefSeq" id="WP_137450720.1">
    <property type="nucleotide sequence ID" value="NZ_SZZH01000004.1"/>
</dbReference>
<comment type="caution">
    <text evidence="6">The sequence shown here is derived from an EMBL/GenBank/DDBJ whole genome shotgun (WGS) entry which is preliminary data.</text>
</comment>
<keyword evidence="2 3" id="KW-0378">Hydrolase</keyword>
<evidence type="ECO:0000313" key="7">
    <source>
        <dbReference type="Proteomes" id="UP000306985"/>
    </source>
</evidence>
<protein>
    <recommendedName>
        <fullName evidence="3 4">Formyltetrahydrofolate deformylase</fullName>
        <ecNumber evidence="3 4">3.5.1.10</ecNumber>
    </recommendedName>
    <alternativeName>
        <fullName evidence="3">Formyl-FH(4) hydrolase</fullName>
    </alternativeName>
</protein>
<reference evidence="6 7" key="1">
    <citation type="submission" date="2019-05" db="EMBL/GenBank/DDBJ databases">
        <title>Nakamurella sp. N5BH11, whole genome shotgun sequence.</title>
        <authorList>
            <person name="Tuo L."/>
        </authorList>
    </citation>
    <scope>NUCLEOTIDE SEQUENCE [LARGE SCALE GENOMIC DNA]</scope>
    <source>
        <strain evidence="6 7">N5BH11</strain>
    </source>
</reference>
<evidence type="ECO:0000259" key="5">
    <source>
        <dbReference type="PROSITE" id="PS51671"/>
    </source>
</evidence>
<dbReference type="Proteomes" id="UP000306985">
    <property type="component" value="Unassembled WGS sequence"/>
</dbReference>
<dbReference type="SUPFAM" id="SSF53328">
    <property type="entry name" value="Formyltransferase"/>
    <property type="match status" value="1"/>
</dbReference>
<keyword evidence="1 3" id="KW-0554">One-carbon metabolism</keyword>
<gene>
    <name evidence="3 6" type="primary">purU</name>
    <name evidence="6" type="ORF">FDO65_15895</name>
</gene>
<dbReference type="InterPro" id="IPR041729">
    <property type="entry name" value="Formyl-FH4-Hydrolase_C"/>
</dbReference>
<dbReference type="PIRSF" id="PIRSF036480">
    <property type="entry name" value="FormyFH4_hydr"/>
    <property type="match status" value="1"/>
</dbReference>
<feature type="domain" description="ACT" evidence="5">
    <location>
        <begin position="26"/>
        <end position="109"/>
    </location>
</feature>
<comment type="pathway">
    <text evidence="3">Purine metabolism; IMP biosynthesis via de novo pathway; formate from 10-formyl-5,6,7,8-tetrahydrofolate: step 1/1.</text>
</comment>
<dbReference type="GO" id="GO:0006189">
    <property type="term" value="P:'de novo' IMP biosynthetic process"/>
    <property type="evidence" value="ECO:0007669"/>
    <property type="project" value="UniProtKB-UniRule"/>
</dbReference>
<dbReference type="Gene3D" id="3.40.50.170">
    <property type="entry name" value="Formyl transferase, N-terminal domain"/>
    <property type="match status" value="1"/>
</dbReference>
<organism evidence="6 7">
    <name type="scientific">Nakamurella flava</name>
    <dbReference type="NCBI Taxonomy" id="2576308"/>
    <lineage>
        <taxon>Bacteria</taxon>
        <taxon>Bacillati</taxon>
        <taxon>Actinomycetota</taxon>
        <taxon>Actinomycetes</taxon>
        <taxon>Nakamurellales</taxon>
        <taxon>Nakamurellaceae</taxon>
        <taxon>Nakamurella</taxon>
    </lineage>
</organism>
<keyword evidence="7" id="KW-1185">Reference proteome</keyword>
<dbReference type="EMBL" id="SZZH01000004">
    <property type="protein sequence ID" value="TKV57636.1"/>
    <property type="molecule type" value="Genomic_DNA"/>
</dbReference>
<evidence type="ECO:0000256" key="4">
    <source>
        <dbReference type="NCBIfam" id="TIGR00655"/>
    </source>
</evidence>
<dbReference type="NCBIfam" id="NF004684">
    <property type="entry name" value="PRK06027.1"/>
    <property type="match status" value="1"/>
</dbReference>
<accession>A0A4U6QCJ3</accession>
<dbReference type="SUPFAM" id="SSF55021">
    <property type="entry name" value="ACT-like"/>
    <property type="match status" value="1"/>
</dbReference>
<comment type="catalytic activity">
    <reaction evidence="3">
        <text>(6R)-10-formyltetrahydrofolate + H2O = (6S)-5,6,7,8-tetrahydrofolate + formate + H(+)</text>
        <dbReference type="Rhea" id="RHEA:19833"/>
        <dbReference type="ChEBI" id="CHEBI:15377"/>
        <dbReference type="ChEBI" id="CHEBI:15378"/>
        <dbReference type="ChEBI" id="CHEBI:15740"/>
        <dbReference type="ChEBI" id="CHEBI:57453"/>
        <dbReference type="ChEBI" id="CHEBI:195366"/>
        <dbReference type="EC" id="3.5.1.10"/>
    </reaction>
</comment>
<dbReference type="CDD" id="cd04875">
    <property type="entry name" value="ACT_F4HF-DF"/>
    <property type="match status" value="1"/>
</dbReference>
<dbReference type="InterPro" id="IPR002912">
    <property type="entry name" value="ACT_dom"/>
</dbReference>
<evidence type="ECO:0000256" key="1">
    <source>
        <dbReference type="ARBA" id="ARBA00022563"/>
    </source>
</evidence>
<feature type="active site" evidence="3">
    <location>
        <position position="254"/>
    </location>
</feature>
<comment type="function">
    <text evidence="3">Catalyzes the hydrolysis of 10-formyltetrahydrofolate (formyl-FH4) to formate and tetrahydrofolate (FH4).</text>
</comment>
<dbReference type="PANTHER" id="PTHR42706">
    <property type="entry name" value="FORMYLTETRAHYDROFOLATE DEFORMYLASE"/>
    <property type="match status" value="1"/>
</dbReference>
<proteinExistence type="inferred from homology"/>
<dbReference type="PROSITE" id="PS51671">
    <property type="entry name" value="ACT"/>
    <property type="match status" value="1"/>
</dbReference>
<dbReference type="InterPro" id="IPR036477">
    <property type="entry name" value="Formyl_transf_N_sf"/>
</dbReference>
<dbReference type="GO" id="GO:0006730">
    <property type="term" value="P:one-carbon metabolic process"/>
    <property type="evidence" value="ECO:0007669"/>
    <property type="project" value="UniProtKB-KW"/>
</dbReference>
<dbReference type="HAMAP" id="MF_01927">
    <property type="entry name" value="PurU"/>
    <property type="match status" value="1"/>
</dbReference>
<dbReference type="PANTHER" id="PTHR42706:SF1">
    <property type="entry name" value="FORMYLTETRAHYDROFOLATE DEFORMYLASE 2, MITOCHONDRIAL"/>
    <property type="match status" value="1"/>
</dbReference>
<dbReference type="OrthoDB" id="9806170at2"/>
<dbReference type="NCBIfam" id="TIGR00655">
    <property type="entry name" value="PurU"/>
    <property type="match status" value="1"/>
</dbReference>
<dbReference type="InterPro" id="IPR002376">
    <property type="entry name" value="Formyl_transf_N"/>
</dbReference>
<dbReference type="InterPro" id="IPR045865">
    <property type="entry name" value="ACT-like_dom_sf"/>
</dbReference>
<dbReference type="EC" id="3.5.1.10" evidence="3 4"/>
<evidence type="ECO:0000313" key="6">
    <source>
        <dbReference type="EMBL" id="TKV57636.1"/>
    </source>
</evidence>
<dbReference type="InterPro" id="IPR044074">
    <property type="entry name" value="PurU_ACT"/>
</dbReference>
<dbReference type="UniPathway" id="UPA00074">
    <property type="reaction ID" value="UER00170"/>
</dbReference>
<dbReference type="Gene3D" id="3.30.70.260">
    <property type="match status" value="1"/>
</dbReference>
<dbReference type="Pfam" id="PF00551">
    <property type="entry name" value="Formyl_trans_N"/>
    <property type="match status" value="1"/>
</dbReference>
<evidence type="ECO:0000256" key="3">
    <source>
        <dbReference type="HAMAP-Rule" id="MF_01927"/>
    </source>
</evidence>
<sequence>MSSAPHTPPPSPSAASSAAAADARYVLTLSCPDGTGIVARITGFLAEIGGWITDAAYHSDTETGRFFTRQEIRADSVAMDLEELRARFGAVAGSLDAETFHVTRLGTGQERRRVVLLVSKEGHCLYELLSRWHSGELGADIPVVIGNHPDLEPVVRLFGLPFRLIRVPADADGKAAAFAEIRAEVERHDPDAIVLARFMQVVPPELCEAWAGKLINIHHGFLPSFRGARPYHQAYARGVKLIGATCHYVSAELDAGPIIDQDVIRVDHGDSPADMVRRGRDIEKAVLARGLTWHLQDRVLIDGLRTIVFA</sequence>
<dbReference type="PRINTS" id="PR01575">
    <property type="entry name" value="FFH4HYDRLASE"/>
</dbReference>